<feature type="region of interest" description="Disordered" evidence="2">
    <location>
        <begin position="132"/>
        <end position="151"/>
    </location>
</feature>
<sequence>MLKDEGSCNDGNVVLSKRYKTSDMENGKDTSVLESRTVAIQQCCEGKLDSTADSHLDTEDRTWNDNIIWVKGNCLQRDEEKPLDLQFRSVKQSTKSTVERKESLLDEVTEEVTELELVLEGLGLSRKRGLTVGRTSSTQPNPVKPNKVSKKYPKKRMLKALPSSGTTCSVDDLKEVKERARLMVLQEEEDTSKMVETMANLDEMVEERDRLGSHLMLKGYSEEEVDAIKADTYVEEEDEVEAEAVGGVDGLDGVSCQTVLDNQGDDVELPEGGSEKAVRETSLIINDLESGLAKEGETSKALLLSQAELQVEEKDAGINKGLKEQVEVTERAEKLQRQVDVLAMKDKNEMERMIQKFIEKDDELRVAQENLSASKAAAKHLQTALPTKDIEFWEMQRREKVLEGDIKAKESLVKRKEELLKDLPARDELNANIGRLRARVADLEAMNLAESVKYIAKLEEDVIYYDKGCIYGAKIDRGNYLGIMETQLGPQTTESIEQGRAVVACELKAQPLDVGESTADTPSA</sequence>
<dbReference type="EMBL" id="JACGCM010000455">
    <property type="protein sequence ID" value="KAF6171780.1"/>
    <property type="molecule type" value="Genomic_DNA"/>
</dbReference>
<evidence type="ECO:0000313" key="4">
    <source>
        <dbReference type="Proteomes" id="UP000541444"/>
    </source>
</evidence>
<organism evidence="3 4">
    <name type="scientific">Kingdonia uniflora</name>
    <dbReference type="NCBI Taxonomy" id="39325"/>
    <lineage>
        <taxon>Eukaryota</taxon>
        <taxon>Viridiplantae</taxon>
        <taxon>Streptophyta</taxon>
        <taxon>Embryophyta</taxon>
        <taxon>Tracheophyta</taxon>
        <taxon>Spermatophyta</taxon>
        <taxon>Magnoliopsida</taxon>
        <taxon>Ranunculales</taxon>
        <taxon>Circaeasteraceae</taxon>
        <taxon>Kingdonia</taxon>
    </lineage>
</organism>
<reference evidence="3 4" key="1">
    <citation type="journal article" date="2020" name="IScience">
        <title>Genome Sequencing of the Endangered Kingdonia uniflora (Circaeasteraceae, Ranunculales) Reveals Potential Mechanisms of Evolutionary Specialization.</title>
        <authorList>
            <person name="Sun Y."/>
            <person name="Deng T."/>
            <person name="Zhang A."/>
            <person name="Moore M.J."/>
            <person name="Landis J.B."/>
            <person name="Lin N."/>
            <person name="Zhang H."/>
            <person name="Zhang X."/>
            <person name="Huang J."/>
            <person name="Zhang X."/>
            <person name="Sun H."/>
            <person name="Wang H."/>
        </authorList>
    </citation>
    <scope>NUCLEOTIDE SEQUENCE [LARGE SCALE GENOMIC DNA]</scope>
    <source>
        <strain evidence="3">TB1705</strain>
        <tissue evidence="3">Leaf</tissue>
    </source>
</reference>
<feature type="coiled-coil region" evidence="1">
    <location>
        <begin position="91"/>
        <end position="118"/>
    </location>
</feature>
<name>A0A7J7NXI2_9MAGN</name>
<keyword evidence="1" id="KW-0175">Coiled coil</keyword>
<dbReference type="AlphaFoldDB" id="A0A7J7NXI2"/>
<evidence type="ECO:0000313" key="3">
    <source>
        <dbReference type="EMBL" id="KAF6171780.1"/>
    </source>
</evidence>
<comment type="caution">
    <text evidence="3">The sequence shown here is derived from an EMBL/GenBank/DDBJ whole genome shotgun (WGS) entry which is preliminary data.</text>
</comment>
<dbReference type="Proteomes" id="UP000541444">
    <property type="component" value="Unassembled WGS sequence"/>
</dbReference>
<evidence type="ECO:0000256" key="2">
    <source>
        <dbReference type="SAM" id="MobiDB-lite"/>
    </source>
</evidence>
<accession>A0A7J7NXI2</accession>
<gene>
    <name evidence="3" type="ORF">GIB67_007301</name>
</gene>
<keyword evidence="4" id="KW-1185">Reference proteome</keyword>
<protein>
    <submittedName>
        <fullName evidence="3">Uncharacterized protein</fullName>
    </submittedName>
</protein>
<evidence type="ECO:0000256" key="1">
    <source>
        <dbReference type="SAM" id="Coils"/>
    </source>
</evidence>
<proteinExistence type="predicted"/>